<dbReference type="GeneID" id="14309301"/>
<dbReference type="PANTHER" id="PTHR30535:SF34">
    <property type="entry name" value="MOLYBDATE-BINDING PROTEIN MOLA"/>
    <property type="match status" value="1"/>
</dbReference>
<dbReference type="EMBL" id="CP003167">
    <property type="protein sequence ID" value="AGB01688.1"/>
    <property type="molecule type" value="Genomic_DNA"/>
</dbReference>
<keyword evidence="1" id="KW-1133">Transmembrane helix</keyword>
<dbReference type="InParanoid" id="L0HEG5"/>
<evidence type="ECO:0000313" key="4">
    <source>
        <dbReference type="Proteomes" id="UP000010824"/>
    </source>
</evidence>
<dbReference type="STRING" id="593750.Metfor_0628"/>
<dbReference type="KEGG" id="mfo:Metfor_0628"/>
<name>L0HEG5_METFS</name>
<dbReference type="InterPro" id="IPR050902">
    <property type="entry name" value="ABC_Transporter_SBP"/>
</dbReference>
<reference evidence="3 4" key="2">
    <citation type="journal article" date="2014" name="Genome Announc.">
        <title>Complete Genome Sequence of Methanoregula formicica SMSPT, a Mesophilic Hydrogenotrophic Methanogen Isolated from a Methanogenic Upflow Anaerobic Sludge Blanket Reactor.</title>
        <authorList>
            <person name="Yamamoto K."/>
            <person name="Tamaki H."/>
            <person name="Cadillo-Quiroz H."/>
            <person name="Imachi H."/>
            <person name="Kyrpides N."/>
            <person name="Woyke T."/>
            <person name="Goodwin L."/>
            <person name="Zinder S.H."/>
            <person name="Kamagata Y."/>
            <person name="Liu W.T."/>
        </authorList>
    </citation>
    <scope>NUCLEOTIDE SEQUENCE [LARGE SCALE GENOMIC DNA]</scope>
    <source>
        <strain evidence="4">DSM 22288 / NBRC 105244 / SMSP</strain>
    </source>
</reference>
<evidence type="ECO:0000259" key="2">
    <source>
        <dbReference type="PROSITE" id="PS50983"/>
    </source>
</evidence>
<protein>
    <submittedName>
        <fullName evidence="3">ABC-type Fe3+-hydroxamate transport system, periplasmic component</fullName>
    </submittedName>
</protein>
<dbReference type="eggNOG" id="arCOG04233">
    <property type="taxonomic scope" value="Archaea"/>
</dbReference>
<dbReference type="PANTHER" id="PTHR30535">
    <property type="entry name" value="VITAMIN B12-BINDING PROTEIN"/>
    <property type="match status" value="1"/>
</dbReference>
<proteinExistence type="predicted"/>
<keyword evidence="1" id="KW-0472">Membrane</keyword>
<evidence type="ECO:0000256" key="1">
    <source>
        <dbReference type="SAM" id="Phobius"/>
    </source>
</evidence>
<evidence type="ECO:0000313" key="3">
    <source>
        <dbReference type="EMBL" id="AGB01688.1"/>
    </source>
</evidence>
<dbReference type="Proteomes" id="UP000010824">
    <property type="component" value="Chromosome"/>
</dbReference>
<dbReference type="RefSeq" id="WP_015284652.1">
    <property type="nucleotide sequence ID" value="NC_019943.1"/>
</dbReference>
<dbReference type="HOGENOM" id="CLU_038034_13_2_2"/>
<dbReference type="Gene3D" id="3.40.50.1980">
    <property type="entry name" value="Nitrogenase molybdenum iron protein domain"/>
    <property type="match status" value="2"/>
</dbReference>
<reference evidence="4" key="1">
    <citation type="submission" date="2011-12" db="EMBL/GenBank/DDBJ databases">
        <title>Complete sequence of Methanoregula formicicum SMSP.</title>
        <authorList>
            <person name="Lucas S."/>
            <person name="Han J."/>
            <person name="Lapidus A."/>
            <person name="Cheng J.-F."/>
            <person name="Goodwin L."/>
            <person name="Pitluck S."/>
            <person name="Peters L."/>
            <person name="Ovchinnikova G."/>
            <person name="Teshima H."/>
            <person name="Detter J.C."/>
            <person name="Han C."/>
            <person name="Tapia R."/>
            <person name="Land M."/>
            <person name="Hauser L."/>
            <person name="Kyrpides N."/>
            <person name="Ivanova N."/>
            <person name="Pagani I."/>
            <person name="Imachi H."/>
            <person name="Tamaki H."/>
            <person name="Sekiguchi Y."/>
            <person name="Kamagata Y."/>
            <person name="Cadillo-Quiroz H."/>
            <person name="Zinder S."/>
            <person name="Liu W.-T."/>
            <person name="Woyke T."/>
        </authorList>
    </citation>
    <scope>NUCLEOTIDE SEQUENCE [LARGE SCALE GENOMIC DNA]</scope>
    <source>
        <strain evidence="4">DSM 22288 / NBRC 105244 / SMSP</strain>
    </source>
</reference>
<feature type="transmembrane region" description="Helical" evidence="1">
    <location>
        <begin position="7"/>
        <end position="26"/>
    </location>
</feature>
<dbReference type="InterPro" id="IPR002491">
    <property type="entry name" value="ABC_transptr_periplasmic_BD"/>
</dbReference>
<feature type="domain" description="Fe/B12 periplasmic-binding" evidence="2">
    <location>
        <begin position="57"/>
        <end position="317"/>
    </location>
</feature>
<dbReference type="Pfam" id="PF01497">
    <property type="entry name" value="Peripla_BP_2"/>
    <property type="match status" value="1"/>
</dbReference>
<organism evidence="3 4">
    <name type="scientific">Methanoregula formicica (strain DSM 22288 / NBRC 105244 / SMSP)</name>
    <dbReference type="NCBI Taxonomy" id="593750"/>
    <lineage>
        <taxon>Archaea</taxon>
        <taxon>Methanobacteriati</taxon>
        <taxon>Methanobacteriota</taxon>
        <taxon>Stenosarchaea group</taxon>
        <taxon>Methanomicrobia</taxon>
        <taxon>Methanomicrobiales</taxon>
        <taxon>Methanoregulaceae</taxon>
        <taxon>Methanoregula</taxon>
    </lineage>
</organism>
<dbReference type="OrthoDB" id="24039at2157"/>
<accession>L0HEG5</accession>
<dbReference type="AlphaFoldDB" id="L0HEG5"/>
<dbReference type="PROSITE" id="PS50983">
    <property type="entry name" value="FE_B12_PBP"/>
    <property type="match status" value="1"/>
</dbReference>
<keyword evidence="4" id="KW-1185">Reference proteome</keyword>
<sequence length="354" mass="39483" precursor="true">MDKKSIFIIIGVAVIVVLCAAGYAVYASEGHTVPSHTTKMITDMMGRNVTIPVPVQKVVTIGSVPVQNTFIFALGKNGTIANGLPESFIKQGRWKYQQVFAPNLIGQPGMQSASYEPNAEEILKAGPDLVFTMDMATVKSLDKSDIRVVYLSWVDAEDVKKLMTLMGEIYDEQEKAQEYVQFFDMTIQRIDAKVSTIPADQRPKVLYFQYTSMSVPHKIGDWWITKAGGKSVTDEPRQTESLKIEPEQIVKWNPDIIIVASPAEIGAVYNDTRLSSVPAIKNKRVYITPMGAHIWSHRGIETPLTVLWAAKTFYPDTFADLDLEAETIVFYKKFFGYPLTSDQVKEILSGKAKA</sequence>
<dbReference type="SUPFAM" id="SSF53807">
    <property type="entry name" value="Helical backbone' metal receptor"/>
    <property type="match status" value="1"/>
</dbReference>
<gene>
    <name evidence="3" type="ordered locus">Metfor_0628</name>
</gene>
<keyword evidence="1" id="KW-0812">Transmembrane</keyword>